<feature type="region of interest" description="Disordered" evidence="1">
    <location>
        <begin position="184"/>
        <end position="207"/>
    </location>
</feature>
<dbReference type="EMBL" id="WVUK01000056">
    <property type="protein sequence ID" value="KAF7492598.1"/>
    <property type="molecule type" value="Genomic_DNA"/>
</dbReference>
<feature type="compositionally biased region" description="Basic and acidic residues" evidence="1">
    <location>
        <begin position="669"/>
        <end position="679"/>
    </location>
</feature>
<evidence type="ECO:0000313" key="5">
    <source>
        <dbReference type="EnsemblMetazoa" id="KAF7492598.1"/>
    </source>
</evidence>
<dbReference type="PANTHER" id="PTHR22933:SF40">
    <property type="entry name" value="CUTICULAR PROTEIN ANALOGOUS TO PERITROPHINS 1-H"/>
    <property type="match status" value="1"/>
</dbReference>
<dbReference type="InterPro" id="IPR036508">
    <property type="entry name" value="Chitin-bd_dom_sf"/>
</dbReference>
<reference evidence="6" key="1">
    <citation type="journal article" date="2020" name="PLoS Negl. Trop. Dis.">
        <title>High-quality nuclear genome for Sarcoptes scabiei-A critical resource for a neglected parasite.</title>
        <authorList>
            <person name="Korhonen P.K."/>
            <person name="Gasser R.B."/>
            <person name="Ma G."/>
            <person name="Wang T."/>
            <person name="Stroehlein A.J."/>
            <person name="Young N.D."/>
            <person name="Ang C.S."/>
            <person name="Fernando D.D."/>
            <person name="Lu H.C."/>
            <person name="Taylor S."/>
            <person name="Reynolds S.L."/>
            <person name="Mofiz E."/>
            <person name="Najaraj S.H."/>
            <person name="Gowda H."/>
            <person name="Madugundu A."/>
            <person name="Renuse S."/>
            <person name="Holt D."/>
            <person name="Pandey A."/>
            <person name="Papenfuss A.T."/>
            <person name="Fischer K."/>
        </authorList>
    </citation>
    <scope>NUCLEOTIDE SEQUENCE [LARGE SCALE GENOMIC DNA]</scope>
</reference>
<sequence>MRKLLLILHILALMAFVNEGLISQEDCEDCFIDQNPRYQSHHHHHYHHHHHQHPNPQQSSHLDSSNLNYRNTNDNIDYDNNDQSDHLHLNDDDDQTYDENFFHSFKQSNQRSRPSQNEYSQPYDSNRSQQQSQQPYFSNSHSYLPSSTNHQQHQKSNSHQPSSSSRNSMQIASFQNDHQNDRLSVSDMHQKHQSSRSQTQISKPLTPPQYRPIIMAFHPRVNGRPSKFFAKNSDHLLDDQPDDQLSNQFDDGARNMMQDYSGQNFHQNQPQSETIHQSYNNQQPKIQTQPPQSQSFVRVPQKSVRQRIANHYWPPLFNQTMPTQKTTTQATTITATTRTMTTTTMRPTTWITSTTTTPIPSIVGDYYGQSLTTPKPNQFRPRPVSVRAPSSATIRPTQTTQQTHFDHDHLRSNNIDHEEHQRSKNSRRGLNANKANGNGRPRKRMRTTTTTTTTTEPPYYDDEDYYDYENDDDYDDEYDYQPTTTTTTTRRPRGRGKGRGRGRGRHRNRDHDRNRVPYRRHQVNTEPTTTTTTTTLSPNYKPRPDGRIIDYHADPNFPYELKGADLTDYPFYISIPENNFDCKGRHDGYYANIDLKCQVYHHCAVGHQRYDFLCPNYTLFDQTTFTCRFVNTVDCEASENHYNRNNELYVETTTNRPHYYLPNQQPYGHDQDHREKMKQSDPSSDNNQNDRKDSQNNNNNNDPNDSVSLSLLHRSLNRKSNK</sequence>
<dbReference type="PANTHER" id="PTHR22933">
    <property type="entry name" value="FI18007P1-RELATED"/>
    <property type="match status" value="1"/>
</dbReference>
<dbReference type="GO" id="GO:0005576">
    <property type="term" value="C:extracellular region"/>
    <property type="evidence" value="ECO:0007669"/>
    <property type="project" value="InterPro"/>
</dbReference>
<gene>
    <name evidence="4" type="ORF">SSS_5843</name>
</gene>
<evidence type="ECO:0000256" key="1">
    <source>
        <dbReference type="SAM" id="MobiDB-lite"/>
    </source>
</evidence>
<keyword evidence="6" id="KW-1185">Reference proteome</keyword>
<name>A0A834VGG6_SARSC</name>
<feature type="compositionally biased region" description="Basic residues" evidence="1">
    <location>
        <begin position="490"/>
        <end position="508"/>
    </location>
</feature>
<feature type="compositionally biased region" description="Acidic residues" evidence="1">
    <location>
        <begin position="459"/>
        <end position="479"/>
    </location>
</feature>
<feature type="compositionally biased region" description="Low complexity" evidence="1">
    <location>
        <begin position="146"/>
        <end position="170"/>
    </location>
</feature>
<keyword evidence="2" id="KW-0732">Signal</keyword>
<feature type="region of interest" description="Disordered" evidence="1">
    <location>
        <begin position="369"/>
        <end position="543"/>
    </location>
</feature>
<dbReference type="SUPFAM" id="SSF57625">
    <property type="entry name" value="Invertebrate chitin-binding proteins"/>
    <property type="match status" value="1"/>
</dbReference>
<dbReference type="EnsemblMetazoa" id="SSS_5843s_mrna">
    <property type="protein sequence ID" value="KAF7492598.1"/>
    <property type="gene ID" value="SSS_5843"/>
</dbReference>
<protein>
    <recommendedName>
        <fullName evidence="3">Chitin-binding type-2 domain-containing protein</fullName>
    </recommendedName>
</protein>
<organism evidence="4">
    <name type="scientific">Sarcoptes scabiei</name>
    <name type="common">Itch mite</name>
    <name type="synonym">Acarus scabiei</name>
    <dbReference type="NCBI Taxonomy" id="52283"/>
    <lineage>
        <taxon>Eukaryota</taxon>
        <taxon>Metazoa</taxon>
        <taxon>Ecdysozoa</taxon>
        <taxon>Arthropoda</taxon>
        <taxon>Chelicerata</taxon>
        <taxon>Arachnida</taxon>
        <taxon>Acari</taxon>
        <taxon>Acariformes</taxon>
        <taxon>Sarcoptiformes</taxon>
        <taxon>Astigmata</taxon>
        <taxon>Psoroptidia</taxon>
        <taxon>Sarcoptoidea</taxon>
        <taxon>Sarcoptidae</taxon>
        <taxon>Sarcoptinae</taxon>
        <taxon>Sarcoptes</taxon>
    </lineage>
</organism>
<dbReference type="PROSITE" id="PS50940">
    <property type="entry name" value="CHIT_BIND_II"/>
    <property type="match status" value="1"/>
</dbReference>
<feature type="signal peptide" evidence="2">
    <location>
        <begin position="1"/>
        <end position="19"/>
    </location>
</feature>
<feature type="chain" id="PRO_5038259547" description="Chitin-binding type-2 domain-containing protein" evidence="2">
    <location>
        <begin position="20"/>
        <end position="722"/>
    </location>
</feature>
<evidence type="ECO:0000313" key="6">
    <source>
        <dbReference type="Proteomes" id="UP000070412"/>
    </source>
</evidence>
<feature type="compositionally biased region" description="Polar residues" evidence="1">
    <location>
        <begin position="657"/>
        <end position="666"/>
    </location>
</feature>
<feature type="compositionally biased region" description="Low complexity" evidence="1">
    <location>
        <begin position="480"/>
        <end position="489"/>
    </location>
</feature>
<accession>A0A834VGG6</accession>
<dbReference type="Gene3D" id="2.170.140.10">
    <property type="entry name" value="Chitin binding domain"/>
    <property type="match status" value="1"/>
</dbReference>
<proteinExistence type="predicted"/>
<feature type="region of interest" description="Disordered" evidence="1">
    <location>
        <begin position="225"/>
        <end position="272"/>
    </location>
</feature>
<dbReference type="Pfam" id="PF01607">
    <property type="entry name" value="CBM_14"/>
    <property type="match status" value="1"/>
</dbReference>
<evidence type="ECO:0000313" key="4">
    <source>
        <dbReference type="EMBL" id="KAF7492598.1"/>
    </source>
</evidence>
<feature type="compositionally biased region" description="Basic and acidic residues" evidence="1">
    <location>
        <begin position="404"/>
        <end position="422"/>
    </location>
</feature>
<dbReference type="InterPro" id="IPR002557">
    <property type="entry name" value="Chitin-bd_dom"/>
</dbReference>
<feature type="domain" description="Chitin-binding type-2" evidence="3">
    <location>
        <begin position="579"/>
        <end position="637"/>
    </location>
</feature>
<feature type="compositionally biased region" description="Polar residues" evidence="1">
    <location>
        <begin position="105"/>
        <end position="145"/>
    </location>
</feature>
<reference evidence="4" key="2">
    <citation type="submission" date="2020-01" db="EMBL/GenBank/DDBJ databases">
        <authorList>
            <person name="Korhonen P.K.K."/>
            <person name="Guangxu M.G."/>
            <person name="Wang T.W."/>
            <person name="Stroehlein A.J.S."/>
            <person name="Young N.D."/>
            <person name="Ang C.-S.A."/>
            <person name="Fernando D.W.F."/>
            <person name="Lu H.L."/>
            <person name="Taylor S.T."/>
            <person name="Ehtesham M.E.M."/>
            <person name="Najaraj S.H.N."/>
            <person name="Harsha G.H.G."/>
            <person name="Madugundu A.M."/>
            <person name="Renuse S.R."/>
            <person name="Holt D.H."/>
            <person name="Pandey A.P."/>
            <person name="Papenfuss A.P."/>
            <person name="Gasser R.B.G."/>
            <person name="Fischer K.F."/>
        </authorList>
    </citation>
    <scope>NUCLEOTIDE SEQUENCE</scope>
    <source>
        <strain evidence="4">SSS_KF_BRIS2020</strain>
    </source>
</reference>
<feature type="region of interest" description="Disordered" evidence="1">
    <location>
        <begin position="657"/>
        <end position="722"/>
    </location>
</feature>
<dbReference type="GO" id="GO:0008061">
    <property type="term" value="F:chitin binding"/>
    <property type="evidence" value="ECO:0007669"/>
    <property type="project" value="InterPro"/>
</dbReference>
<dbReference type="SMART" id="SM00494">
    <property type="entry name" value="ChtBD2"/>
    <property type="match status" value="1"/>
</dbReference>
<evidence type="ECO:0000259" key="3">
    <source>
        <dbReference type="PROSITE" id="PS50940"/>
    </source>
</evidence>
<dbReference type="OrthoDB" id="3360904at2759"/>
<feature type="compositionally biased region" description="Polar residues" evidence="1">
    <location>
        <begin position="258"/>
        <end position="272"/>
    </location>
</feature>
<evidence type="ECO:0000256" key="2">
    <source>
        <dbReference type="SAM" id="SignalP"/>
    </source>
</evidence>
<dbReference type="InterPro" id="IPR052976">
    <property type="entry name" value="Scoloptoxin-like"/>
</dbReference>
<reference evidence="5" key="3">
    <citation type="submission" date="2022-06" db="UniProtKB">
        <authorList>
            <consortium name="EnsemblMetazoa"/>
        </authorList>
    </citation>
    <scope>IDENTIFICATION</scope>
</reference>
<feature type="compositionally biased region" description="Low complexity" evidence="1">
    <location>
        <begin position="447"/>
        <end position="458"/>
    </location>
</feature>
<dbReference type="Proteomes" id="UP000070412">
    <property type="component" value="Unassembled WGS sequence"/>
</dbReference>
<dbReference type="AlphaFoldDB" id="A0A834VGG6"/>
<feature type="region of interest" description="Disordered" evidence="1">
    <location>
        <begin position="41"/>
        <end position="170"/>
    </location>
</feature>
<feature type="compositionally biased region" description="Basic residues" evidence="1">
    <location>
        <begin position="41"/>
        <end position="53"/>
    </location>
</feature>
<feature type="compositionally biased region" description="Low complexity" evidence="1">
    <location>
        <begin position="695"/>
        <end position="708"/>
    </location>
</feature>